<evidence type="ECO:0000256" key="2">
    <source>
        <dbReference type="ARBA" id="ARBA00005364"/>
    </source>
</evidence>
<dbReference type="FunFam" id="1.20.1420.30:FF:000009">
    <property type="entry name" value="sodium/potassium/calcium exchanger 5 isoform X2"/>
    <property type="match status" value="1"/>
</dbReference>
<feature type="transmembrane region" description="Helical" evidence="18">
    <location>
        <begin position="476"/>
        <end position="495"/>
    </location>
</feature>
<evidence type="ECO:0000256" key="11">
    <source>
        <dbReference type="ARBA" id="ARBA00022958"/>
    </source>
</evidence>
<keyword evidence="4" id="KW-0050">Antiport</keyword>
<evidence type="ECO:0000256" key="6">
    <source>
        <dbReference type="ARBA" id="ARBA00022568"/>
    </source>
</evidence>
<dbReference type="STRING" id="2880.D7G4C8"/>
<feature type="region of interest" description="Disordered" evidence="17">
    <location>
        <begin position="276"/>
        <end position="335"/>
    </location>
</feature>
<sequence length="604" mass="62880">MLVCSGVFGVVYVFNGAQHGGRRGTGVERDNGGGTELLARLVGSSGAAQHGGSGEGGAGDGEVVSQTMDRILASASCSGGVGNGGMAVLYIAGVVYCFLGLAIVCDEFFQTSLEKISDVLRLTPDVAGATFLAAGSSAPELFTSLADAFGEANSTGTGTIVGSAMFNILVIVALSAAVAGSGGRSIHIDWRPVCRDIIFYTFSIAVLGLVFIDSEVMWWEGLIMFLAYIVYIIFMKYNSRILAHCQPPRIGITDEQQVSGADVAAAVEAITGTKRPSLAGASGGGEDTAKVAPLPQDDPATAAEGAPGVGAQGAEAEAAAEGANPTTKSLTLGIRNRVEKRLSGSGMTTGSDENKPLVLGDQNQVTADEENGGAEGKASATGAAVEGSSVGAAAGEEGKKMGDEEEPEEDRFAWPESRLDQVLFVLGLPMLVALSVTIPDCGKPRWEQWYAMSFLMSLAWIGLLTHYMVEWVNGLGCFLEVSPIFMGLVVLAIGTSVPDAMGSMIAARSGEANMAIANAVGSNVFDVLIGLGFPWFLRGIIKGEPMPVDRDGIALNVIILFCTAILFVSVLAGNDWSMNTKMGIFLFCLYVAYVIFVVIRELVL</sequence>
<feature type="transmembrane region" description="Helical" evidence="18">
    <location>
        <begin position="193"/>
        <end position="212"/>
    </location>
</feature>
<dbReference type="InterPro" id="IPR004481">
    <property type="entry name" value="K/Na/Ca-exchanger"/>
</dbReference>
<feature type="transmembrane region" description="Helical" evidence="18">
    <location>
        <begin position="584"/>
        <end position="603"/>
    </location>
</feature>
<feature type="region of interest" description="Disordered" evidence="17">
    <location>
        <begin position="367"/>
        <end position="413"/>
    </location>
</feature>
<dbReference type="InterPro" id="IPR004837">
    <property type="entry name" value="NaCa_Exmemb"/>
</dbReference>
<dbReference type="GO" id="GO:0015293">
    <property type="term" value="F:symporter activity"/>
    <property type="evidence" value="ECO:0007669"/>
    <property type="project" value="UniProtKB-KW"/>
</dbReference>
<evidence type="ECO:0000256" key="13">
    <source>
        <dbReference type="ARBA" id="ARBA00023053"/>
    </source>
</evidence>
<evidence type="ECO:0000256" key="9">
    <source>
        <dbReference type="ARBA" id="ARBA00022837"/>
    </source>
</evidence>
<name>D7G4C8_ECTSI</name>
<comment type="similarity">
    <text evidence="2">Belongs to the Ca(2+):cation antiporter (CaCA) (TC 2.A.19) family. SLC24A subfamily.</text>
</comment>
<keyword evidence="12 18" id="KW-1133">Transmembrane helix</keyword>
<evidence type="ECO:0000256" key="7">
    <source>
        <dbReference type="ARBA" id="ARBA00022692"/>
    </source>
</evidence>
<evidence type="ECO:0000313" key="20">
    <source>
        <dbReference type="EMBL" id="CBJ33674.1"/>
    </source>
</evidence>
<reference evidence="20 21" key="1">
    <citation type="journal article" date="2010" name="Nature">
        <title>The Ectocarpus genome and the independent evolution of multicellularity in brown algae.</title>
        <authorList>
            <person name="Cock J.M."/>
            <person name="Sterck L."/>
            <person name="Rouze P."/>
            <person name="Scornet D."/>
            <person name="Allen A.E."/>
            <person name="Amoutzias G."/>
            <person name="Anthouard V."/>
            <person name="Artiguenave F."/>
            <person name="Aury J.M."/>
            <person name="Badger J.H."/>
            <person name="Beszteri B."/>
            <person name="Billiau K."/>
            <person name="Bonnet E."/>
            <person name="Bothwell J.H."/>
            <person name="Bowler C."/>
            <person name="Boyen C."/>
            <person name="Brownlee C."/>
            <person name="Carrano C.J."/>
            <person name="Charrier B."/>
            <person name="Cho G.Y."/>
            <person name="Coelho S.M."/>
            <person name="Collen J."/>
            <person name="Corre E."/>
            <person name="Da Silva C."/>
            <person name="Delage L."/>
            <person name="Delaroque N."/>
            <person name="Dittami S.M."/>
            <person name="Doulbeau S."/>
            <person name="Elias M."/>
            <person name="Farnham G."/>
            <person name="Gachon C.M."/>
            <person name="Gschloessl B."/>
            <person name="Heesch S."/>
            <person name="Jabbari K."/>
            <person name="Jubin C."/>
            <person name="Kawai H."/>
            <person name="Kimura K."/>
            <person name="Kloareg B."/>
            <person name="Kupper F.C."/>
            <person name="Lang D."/>
            <person name="Le Bail A."/>
            <person name="Leblanc C."/>
            <person name="Lerouge P."/>
            <person name="Lohr M."/>
            <person name="Lopez P.J."/>
            <person name="Martens C."/>
            <person name="Maumus F."/>
            <person name="Michel G."/>
            <person name="Miranda-Saavedra D."/>
            <person name="Morales J."/>
            <person name="Moreau H."/>
            <person name="Motomura T."/>
            <person name="Nagasato C."/>
            <person name="Napoli C.A."/>
            <person name="Nelson D.R."/>
            <person name="Nyvall-Collen P."/>
            <person name="Peters A.F."/>
            <person name="Pommier C."/>
            <person name="Potin P."/>
            <person name="Poulain J."/>
            <person name="Quesneville H."/>
            <person name="Read B."/>
            <person name="Rensing S.A."/>
            <person name="Ritter A."/>
            <person name="Rousvoal S."/>
            <person name="Samanta M."/>
            <person name="Samson G."/>
            <person name="Schroeder D.C."/>
            <person name="Segurens B."/>
            <person name="Strittmatter M."/>
            <person name="Tonon T."/>
            <person name="Tregear J.W."/>
            <person name="Valentin K."/>
            <person name="von Dassow P."/>
            <person name="Yamagishi T."/>
            <person name="Van de Peer Y."/>
            <person name="Wincker P."/>
        </authorList>
    </citation>
    <scope>NUCLEOTIDE SEQUENCE [LARGE SCALE GENOMIC DNA]</scope>
    <source>
        <strain evidence="21">Ec32 / CCAP1310/4</strain>
    </source>
</reference>
<keyword evidence="16" id="KW-0739">Sodium transport</keyword>
<evidence type="ECO:0000256" key="4">
    <source>
        <dbReference type="ARBA" id="ARBA00022449"/>
    </source>
</evidence>
<dbReference type="PANTHER" id="PTHR10846:SF8">
    <property type="entry name" value="INNER MEMBRANE PROTEIN YRBG"/>
    <property type="match status" value="1"/>
</dbReference>
<keyword evidence="6" id="KW-0109">Calcium transport</keyword>
<keyword evidence="10" id="KW-0769">Symport</keyword>
<dbReference type="InParanoid" id="D7G4C8"/>
<feature type="transmembrane region" description="Helical" evidence="18">
    <location>
        <begin position="421"/>
        <end position="438"/>
    </location>
</feature>
<evidence type="ECO:0000256" key="5">
    <source>
        <dbReference type="ARBA" id="ARBA00022538"/>
    </source>
</evidence>
<dbReference type="GO" id="GO:0008273">
    <property type="term" value="F:calcium, potassium:sodium antiporter activity"/>
    <property type="evidence" value="ECO:0007669"/>
    <property type="project" value="TreeGrafter"/>
</dbReference>
<evidence type="ECO:0000256" key="16">
    <source>
        <dbReference type="ARBA" id="ARBA00023201"/>
    </source>
</evidence>
<evidence type="ECO:0000256" key="10">
    <source>
        <dbReference type="ARBA" id="ARBA00022847"/>
    </source>
</evidence>
<gene>
    <name evidence="20" type="ORF">Esi_0552_0008</name>
</gene>
<dbReference type="NCBIfam" id="TIGR00367">
    <property type="entry name" value="calcium/sodium antiporter"/>
    <property type="match status" value="1"/>
</dbReference>
<evidence type="ECO:0000256" key="1">
    <source>
        <dbReference type="ARBA" id="ARBA00004141"/>
    </source>
</evidence>
<keyword evidence="3" id="KW-0813">Transport</keyword>
<comment type="subcellular location">
    <subcellularLocation>
        <location evidence="1">Membrane</location>
        <topology evidence="1">Multi-pass membrane protein</topology>
    </subcellularLocation>
</comment>
<feature type="transmembrane region" description="Helical" evidence="18">
    <location>
        <begin position="218"/>
        <end position="234"/>
    </location>
</feature>
<dbReference type="eggNOG" id="KOG1307">
    <property type="taxonomic scope" value="Eukaryota"/>
</dbReference>
<dbReference type="InterPro" id="IPR044880">
    <property type="entry name" value="NCX_ion-bd_dom_sf"/>
</dbReference>
<keyword evidence="14" id="KW-0406">Ion transport</keyword>
<feature type="transmembrane region" description="Helical" evidence="18">
    <location>
        <begin position="553"/>
        <end position="572"/>
    </location>
</feature>
<keyword evidence="13" id="KW-0915">Sodium</keyword>
<accession>D7G4C8</accession>
<keyword evidence="11" id="KW-0630">Potassium</keyword>
<dbReference type="GO" id="GO:0005262">
    <property type="term" value="F:calcium channel activity"/>
    <property type="evidence" value="ECO:0007669"/>
    <property type="project" value="TreeGrafter"/>
</dbReference>
<evidence type="ECO:0000259" key="19">
    <source>
        <dbReference type="Pfam" id="PF01699"/>
    </source>
</evidence>
<feature type="transmembrane region" description="Helical" evidence="18">
    <location>
        <begin position="450"/>
        <end position="469"/>
    </location>
</feature>
<feature type="compositionally biased region" description="Low complexity" evidence="17">
    <location>
        <begin position="378"/>
        <end position="395"/>
    </location>
</feature>
<feature type="domain" description="Sodium/calcium exchanger membrane region" evidence="19">
    <location>
        <begin position="451"/>
        <end position="598"/>
    </location>
</feature>
<dbReference type="Pfam" id="PF01699">
    <property type="entry name" value="Na_Ca_ex"/>
    <property type="match status" value="2"/>
</dbReference>
<dbReference type="EMBL" id="FN649760">
    <property type="protein sequence ID" value="CBJ33674.1"/>
    <property type="molecule type" value="Genomic_DNA"/>
</dbReference>
<feature type="compositionally biased region" description="Low complexity" evidence="17">
    <location>
        <begin position="312"/>
        <end position="323"/>
    </location>
</feature>
<evidence type="ECO:0000256" key="18">
    <source>
        <dbReference type="SAM" id="Phobius"/>
    </source>
</evidence>
<feature type="transmembrane region" description="Helical" evidence="18">
    <location>
        <begin position="87"/>
        <end position="105"/>
    </location>
</feature>
<feature type="transmembrane region" description="Helical" evidence="18">
    <location>
        <begin position="515"/>
        <end position="541"/>
    </location>
</feature>
<protein>
    <recommendedName>
        <fullName evidence="19">Sodium/calcium exchanger membrane region domain-containing protein</fullName>
    </recommendedName>
</protein>
<keyword evidence="9" id="KW-0106">Calcium</keyword>
<evidence type="ECO:0000256" key="3">
    <source>
        <dbReference type="ARBA" id="ARBA00022448"/>
    </source>
</evidence>
<dbReference type="OrthoDB" id="2127281at2759"/>
<evidence type="ECO:0000313" key="21">
    <source>
        <dbReference type="Proteomes" id="UP000002630"/>
    </source>
</evidence>
<keyword evidence="21" id="KW-1185">Reference proteome</keyword>
<dbReference type="PANTHER" id="PTHR10846">
    <property type="entry name" value="SODIUM/POTASSIUM/CALCIUM EXCHANGER"/>
    <property type="match status" value="1"/>
</dbReference>
<feature type="transmembrane region" description="Helical" evidence="18">
    <location>
        <begin position="158"/>
        <end position="181"/>
    </location>
</feature>
<evidence type="ECO:0000256" key="14">
    <source>
        <dbReference type="ARBA" id="ARBA00023065"/>
    </source>
</evidence>
<dbReference type="Gene3D" id="1.20.1420.30">
    <property type="entry name" value="NCX, central ion-binding region"/>
    <property type="match status" value="2"/>
</dbReference>
<evidence type="ECO:0000256" key="17">
    <source>
        <dbReference type="SAM" id="MobiDB-lite"/>
    </source>
</evidence>
<feature type="domain" description="Sodium/calcium exchanger membrane region" evidence="19">
    <location>
        <begin position="92"/>
        <end position="235"/>
    </location>
</feature>
<keyword evidence="8" id="KW-0732">Signal</keyword>
<keyword evidence="7 18" id="KW-0812">Transmembrane</keyword>
<dbReference type="GO" id="GO:0006874">
    <property type="term" value="P:intracellular calcium ion homeostasis"/>
    <property type="evidence" value="ECO:0007669"/>
    <property type="project" value="TreeGrafter"/>
</dbReference>
<organism evidence="20 21">
    <name type="scientific">Ectocarpus siliculosus</name>
    <name type="common">Brown alga</name>
    <name type="synonym">Conferva siliculosa</name>
    <dbReference type="NCBI Taxonomy" id="2880"/>
    <lineage>
        <taxon>Eukaryota</taxon>
        <taxon>Sar</taxon>
        <taxon>Stramenopiles</taxon>
        <taxon>Ochrophyta</taxon>
        <taxon>PX clade</taxon>
        <taxon>Phaeophyceae</taxon>
        <taxon>Ectocarpales</taxon>
        <taxon>Ectocarpaceae</taxon>
        <taxon>Ectocarpus</taxon>
    </lineage>
</organism>
<evidence type="ECO:0000256" key="8">
    <source>
        <dbReference type="ARBA" id="ARBA00022729"/>
    </source>
</evidence>
<dbReference type="AlphaFoldDB" id="D7G4C8"/>
<keyword evidence="5" id="KW-0633">Potassium transport</keyword>
<proteinExistence type="inferred from homology"/>
<evidence type="ECO:0000256" key="15">
    <source>
        <dbReference type="ARBA" id="ARBA00023136"/>
    </source>
</evidence>
<keyword evidence="15 18" id="KW-0472">Membrane</keyword>
<evidence type="ECO:0000256" key="12">
    <source>
        <dbReference type="ARBA" id="ARBA00022989"/>
    </source>
</evidence>
<dbReference type="Proteomes" id="UP000002630">
    <property type="component" value="Unassembled WGS sequence"/>
</dbReference>
<dbReference type="GO" id="GO:0005886">
    <property type="term" value="C:plasma membrane"/>
    <property type="evidence" value="ECO:0007669"/>
    <property type="project" value="TreeGrafter"/>
</dbReference>